<evidence type="ECO:0000313" key="4">
    <source>
        <dbReference type="EMBL" id="KIE10304.1"/>
    </source>
</evidence>
<sequence>MTASYNKQAPQALSEQTQKVVDAFNRLDTDAKLAWLYYAYKKMGDSITPAAPAAAEPELAPRLIGDEYLQLSDDEQLAIMRQIVNREDTEHSRAYGAIKENNQLFVWYAWAVAMGKNVVDIPGNYKATDAINNVLSQIEGLDFEEQMSVLRTIVGQMGYTAVKPIETQAQTGKTASL</sequence>
<dbReference type="InterPro" id="IPR036917">
    <property type="entry name" value="Orange_carotenoid-bd_N_sf"/>
</dbReference>
<keyword evidence="1" id="KW-0042">Antenna complex</keyword>
<organism evidence="4">
    <name type="scientific">Tolypothrix bouteillei VB521301</name>
    <dbReference type="NCBI Taxonomy" id="1479485"/>
    <lineage>
        <taxon>Bacteria</taxon>
        <taxon>Bacillati</taxon>
        <taxon>Cyanobacteriota</taxon>
        <taxon>Cyanophyceae</taxon>
        <taxon>Nostocales</taxon>
        <taxon>Tolypothrichaceae</taxon>
        <taxon>Tolypothrix</taxon>
    </lineage>
</organism>
<dbReference type="RefSeq" id="WP_038079706.1">
    <property type="nucleotide sequence ID" value="NZ_JHEG04000001.1"/>
</dbReference>
<evidence type="ECO:0000259" key="2">
    <source>
        <dbReference type="PROSITE" id="PS51773"/>
    </source>
</evidence>
<dbReference type="SUPFAM" id="SSF81930">
    <property type="entry name" value="Orange carotenoid protein, N-terminal domain"/>
    <property type="match status" value="1"/>
</dbReference>
<comment type="caution">
    <text evidence="4">The sequence shown here is derived from an EMBL/GenBank/DDBJ whole genome shotgun (WGS) entry which is preliminary data.</text>
</comment>
<dbReference type="Pfam" id="PF09150">
    <property type="entry name" value="Carot_N"/>
    <property type="match status" value="1"/>
</dbReference>
<feature type="domain" description="OCP N-terminal" evidence="2">
    <location>
        <begin position="14"/>
        <end position="165"/>
    </location>
</feature>
<gene>
    <name evidence="4" type="ORF">DA73_0217125</name>
    <name evidence="3" type="ORF">DA73_0400012890</name>
</gene>
<proteinExistence type="inferred from homology"/>
<dbReference type="InterPro" id="IPR015233">
    <property type="entry name" value="Orange_carotenoid-bd_N"/>
</dbReference>
<dbReference type="Gene3D" id="1.10.2090.10">
    <property type="entry name" value="Orange carotenoid-binding protein, N-terminal domain"/>
    <property type="match status" value="1"/>
</dbReference>
<comment type="similarity">
    <text evidence="1">Belongs to the orange carotenoid-binding protein family.</text>
</comment>
<dbReference type="Proteomes" id="UP000029738">
    <property type="component" value="Unassembled WGS sequence"/>
</dbReference>
<reference evidence="3" key="2">
    <citation type="submission" date="2019-11" db="EMBL/GenBank/DDBJ databases">
        <title>Improved Assembly of Tolypothrix boutellei genome.</title>
        <authorList>
            <person name="Sarangi A.N."/>
            <person name="Mukherjee M."/>
            <person name="Ghosh S."/>
            <person name="Singh D."/>
            <person name="Das A."/>
            <person name="Kant S."/>
            <person name="Prusty A."/>
            <person name="Tripathy S."/>
        </authorList>
    </citation>
    <scope>NUCLEOTIDE SEQUENCE</scope>
    <source>
        <strain evidence="3">VB521301</strain>
    </source>
</reference>
<dbReference type="EMBL" id="JHEG04000001">
    <property type="protein sequence ID" value="KAF3886272.1"/>
    <property type="molecule type" value="Genomic_DNA"/>
</dbReference>
<dbReference type="GO" id="GO:0030089">
    <property type="term" value="C:phycobilisome"/>
    <property type="evidence" value="ECO:0007669"/>
    <property type="project" value="UniProtKB-UniRule"/>
</dbReference>
<keyword evidence="1" id="KW-0157">Chromophore</keyword>
<dbReference type="GO" id="GO:0031404">
    <property type="term" value="F:chloride ion binding"/>
    <property type="evidence" value="ECO:0007669"/>
    <property type="project" value="InterPro"/>
</dbReference>
<evidence type="ECO:0000313" key="3">
    <source>
        <dbReference type="EMBL" id="KAF3886272.1"/>
    </source>
</evidence>
<reference evidence="4" key="1">
    <citation type="journal article" date="2015" name="Genome Announc.">
        <title>Draft Genome Sequence of Tolypothrix boutellei Strain VB521301.</title>
        <authorList>
            <person name="Chandrababunaidu M.M."/>
            <person name="Singh D."/>
            <person name="Sen D."/>
            <person name="Bhan S."/>
            <person name="Das S."/>
            <person name="Gupta A."/>
            <person name="Adhikary S.P."/>
            <person name="Tripathy S."/>
        </authorList>
    </citation>
    <scope>NUCLEOTIDE SEQUENCE</scope>
    <source>
        <strain evidence="4">VB521301</strain>
    </source>
</reference>
<dbReference type="AlphaFoldDB" id="A0A0C1QXQ3"/>
<keyword evidence="5" id="KW-1185">Reference proteome</keyword>
<protein>
    <submittedName>
        <fullName evidence="4">Orange carotenoid protein</fullName>
    </submittedName>
</protein>
<dbReference type="PROSITE" id="PS51773">
    <property type="entry name" value="OCP_N"/>
    <property type="match status" value="1"/>
</dbReference>
<dbReference type="EMBL" id="JHEG02000048">
    <property type="protein sequence ID" value="KIE10304.1"/>
    <property type="molecule type" value="Genomic_DNA"/>
</dbReference>
<evidence type="ECO:0000313" key="5">
    <source>
        <dbReference type="Proteomes" id="UP000029738"/>
    </source>
</evidence>
<accession>A0A0C1QXQ3</accession>
<dbReference type="GO" id="GO:0016037">
    <property type="term" value="P:light absorption"/>
    <property type="evidence" value="ECO:0007669"/>
    <property type="project" value="UniProtKB-UniRule"/>
</dbReference>
<dbReference type="OrthoDB" id="511607at2"/>
<keyword evidence="1" id="KW-0793">Thylakoid</keyword>
<keyword evidence="1" id="KW-0605">Phycobilisome</keyword>
<name>A0A0C1QXQ3_9CYAN</name>
<dbReference type="STRING" id="1479485.DA73_0217125"/>
<keyword evidence="1" id="KW-0472">Membrane</keyword>
<evidence type="ECO:0000256" key="1">
    <source>
        <dbReference type="PROSITE-ProRule" id="PRU01109"/>
    </source>
</evidence>